<protein>
    <recommendedName>
        <fullName evidence="3">N-acetyltransferase domain-containing protein</fullName>
    </recommendedName>
</protein>
<dbReference type="InterPro" id="IPR050832">
    <property type="entry name" value="Bact_Acetyltransf"/>
</dbReference>
<evidence type="ECO:0000256" key="2">
    <source>
        <dbReference type="ARBA" id="ARBA00023315"/>
    </source>
</evidence>
<dbReference type="GO" id="GO:0016747">
    <property type="term" value="F:acyltransferase activity, transferring groups other than amino-acyl groups"/>
    <property type="evidence" value="ECO:0007669"/>
    <property type="project" value="InterPro"/>
</dbReference>
<dbReference type="CDD" id="cd04301">
    <property type="entry name" value="NAT_SF"/>
    <property type="match status" value="1"/>
</dbReference>
<evidence type="ECO:0000256" key="1">
    <source>
        <dbReference type="ARBA" id="ARBA00022679"/>
    </source>
</evidence>
<dbReference type="Pfam" id="PF00583">
    <property type="entry name" value="Acetyltransf_1"/>
    <property type="match status" value="1"/>
</dbReference>
<sequence>MEIVKLTPSKWEKYKNIRLEALKNDSLAFGTYHAEALKKTEAEWKATLAKPDSYLFFAKEDEELTGMAAAYQEEGEKCKHVAYVWGVYVRAAYRGQGLGKKLMEKLLSALKENKIIKANLNVNTIQTEAYKLYISLGFQPIGIAHKELKIDGKYYDEYLMEKIF</sequence>
<evidence type="ECO:0000313" key="4">
    <source>
        <dbReference type="EMBL" id="PIP24466.1"/>
    </source>
</evidence>
<comment type="caution">
    <text evidence="4">The sequence shown here is derived from an EMBL/GenBank/DDBJ whole genome shotgun (WGS) entry which is preliminary data.</text>
</comment>
<dbReference type="EMBL" id="PCRQ01000017">
    <property type="protein sequence ID" value="PIP24466.1"/>
    <property type="molecule type" value="Genomic_DNA"/>
</dbReference>
<organism evidence="4 5">
    <name type="scientific">Candidatus Nealsonbacteria bacterium CG23_combo_of_CG06-09_8_20_14_all_37_18</name>
    <dbReference type="NCBI Taxonomy" id="1974720"/>
    <lineage>
        <taxon>Bacteria</taxon>
        <taxon>Candidatus Nealsoniibacteriota</taxon>
    </lineage>
</organism>
<dbReference type="PROSITE" id="PS51186">
    <property type="entry name" value="GNAT"/>
    <property type="match status" value="1"/>
</dbReference>
<keyword evidence="2" id="KW-0012">Acyltransferase</keyword>
<proteinExistence type="predicted"/>
<dbReference type="Proteomes" id="UP000229952">
    <property type="component" value="Unassembled WGS sequence"/>
</dbReference>
<dbReference type="Gene3D" id="3.40.630.30">
    <property type="match status" value="1"/>
</dbReference>
<dbReference type="PANTHER" id="PTHR43877">
    <property type="entry name" value="AMINOALKYLPHOSPHONATE N-ACETYLTRANSFERASE-RELATED-RELATED"/>
    <property type="match status" value="1"/>
</dbReference>
<name>A0A2G9YYZ4_9BACT</name>
<evidence type="ECO:0000259" key="3">
    <source>
        <dbReference type="PROSITE" id="PS51186"/>
    </source>
</evidence>
<keyword evidence="1" id="KW-0808">Transferase</keyword>
<reference evidence="4 5" key="1">
    <citation type="submission" date="2017-09" db="EMBL/GenBank/DDBJ databases">
        <title>Depth-based differentiation of microbial function through sediment-hosted aquifers and enrichment of novel symbionts in the deep terrestrial subsurface.</title>
        <authorList>
            <person name="Probst A.J."/>
            <person name="Ladd B."/>
            <person name="Jarett J.K."/>
            <person name="Geller-Mcgrath D.E."/>
            <person name="Sieber C.M."/>
            <person name="Emerson J.B."/>
            <person name="Anantharaman K."/>
            <person name="Thomas B.C."/>
            <person name="Malmstrom R."/>
            <person name="Stieglmeier M."/>
            <person name="Klingl A."/>
            <person name="Woyke T."/>
            <person name="Ryan C.M."/>
            <person name="Banfield J.F."/>
        </authorList>
    </citation>
    <scope>NUCLEOTIDE SEQUENCE [LARGE SCALE GENOMIC DNA]</scope>
    <source>
        <strain evidence="4">CG23_combo_of_CG06-09_8_20_14_all_37_18</strain>
    </source>
</reference>
<dbReference type="SUPFAM" id="SSF55729">
    <property type="entry name" value="Acyl-CoA N-acyltransferases (Nat)"/>
    <property type="match status" value="1"/>
</dbReference>
<evidence type="ECO:0000313" key="5">
    <source>
        <dbReference type="Proteomes" id="UP000229952"/>
    </source>
</evidence>
<accession>A0A2G9YYZ4</accession>
<dbReference type="PANTHER" id="PTHR43877:SF2">
    <property type="entry name" value="AMINOALKYLPHOSPHONATE N-ACETYLTRANSFERASE-RELATED"/>
    <property type="match status" value="1"/>
</dbReference>
<dbReference type="AlphaFoldDB" id="A0A2G9YYZ4"/>
<feature type="domain" description="N-acetyltransferase" evidence="3">
    <location>
        <begin position="1"/>
        <end position="161"/>
    </location>
</feature>
<dbReference type="InterPro" id="IPR016181">
    <property type="entry name" value="Acyl_CoA_acyltransferase"/>
</dbReference>
<gene>
    <name evidence="4" type="ORF">COX35_00445</name>
</gene>
<dbReference type="InterPro" id="IPR000182">
    <property type="entry name" value="GNAT_dom"/>
</dbReference>